<comment type="caution">
    <text evidence="1">The sequence shown here is derived from an EMBL/GenBank/DDBJ whole genome shotgun (WGS) entry which is preliminary data.</text>
</comment>
<dbReference type="Proteomes" id="UP000004367">
    <property type="component" value="Unassembled WGS sequence"/>
</dbReference>
<dbReference type="EMBL" id="BAFE01000052">
    <property type="protein sequence ID" value="GAB48500.1"/>
    <property type="molecule type" value="Genomic_DNA"/>
</dbReference>
<gene>
    <name evidence="1" type="ORF">MOPEL_073_01410</name>
</gene>
<sequence length="139" mass="15676">MENTTGAVRELDLDETWELLGARDFGRLAYAVGTHPEIVPINYCAADRAIYFRTASGGKLFGVTINQNVAFEIDEIRGEVARSVIVRGTARRLEASEEIEKAETLPLRPWMPTDKFNYVRIDVDEVTGRQFHMEPDTAD</sequence>
<dbReference type="Pfam" id="PF12900">
    <property type="entry name" value="Pyridox_ox_2"/>
    <property type="match status" value="1"/>
</dbReference>
<reference evidence="1 2" key="1">
    <citation type="submission" date="2012-02" db="EMBL/GenBank/DDBJ databases">
        <title>Whole genome shotgun sequence of Mobilicoccus pelagius NBRC 104925.</title>
        <authorList>
            <person name="Yoshida Y."/>
            <person name="Hosoyama A."/>
            <person name="Tsuchikane K."/>
            <person name="Katsumata H."/>
            <person name="Yamazaki S."/>
            <person name="Fujita N."/>
        </authorList>
    </citation>
    <scope>NUCLEOTIDE SEQUENCE [LARGE SCALE GENOMIC DNA]</scope>
    <source>
        <strain evidence="1 2">NBRC 104925</strain>
    </source>
</reference>
<dbReference type="InterPro" id="IPR024747">
    <property type="entry name" value="Pyridox_Oxase-rel"/>
</dbReference>
<keyword evidence="2" id="KW-1185">Reference proteome</keyword>
<dbReference type="InterPro" id="IPR012349">
    <property type="entry name" value="Split_barrel_FMN-bd"/>
</dbReference>
<dbReference type="RefSeq" id="WP_009482398.1">
    <property type="nucleotide sequence ID" value="NZ_BAFE01000052.1"/>
</dbReference>
<dbReference type="OrthoDB" id="7062584at2"/>
<name>H5URZ2_9MICO</name>
<dbReference type="eggNOG" id="COG3467">
    <property type="taxonomic scope" value="Bacteria"/>
</dbReference>
<accession>H5URZ2</accession>
<dbReference type="SUPFAM" id="SSF50475">
    <property type="entry name" value="FMN-binding split barrel"/>
    <property type="match status" value="1"/>
</dbReference>
<proteinExistence type="predicted"/>
<dbReference type="STRING" id="1089455.MOPEL_073_01410"/>
<dbReference type="AlphaFoldDB" id="H5URZ2"/>
<protein>
    <recommendedName>
        <fullName evidence="3">Pyridoxamine 5'-phosphate oxidase putative domain-containing protein</fullName>
    </recommendedName>
</protein>
<organism evidence="1 2">
    <name type="scientific">Mobilicoccus pelagius NBRC 104925</name>
    <dbReference type="NCBI Taxonomy" id="1089455"/>
    <lineage>
        <taxon>Bacteria</taxon>
        <taxon>Bacillati</taxon>
        <taxon>Actinomycetota</taxon>
        <taxon>Actinomycetes</taxon>
        <taxon>Micrococcales</taxon>
        <taxon>Dermatophilaceae</taxon>
        <taxon>Mobilicoccus</taxon>
    </lineage>
</organism>
<evidence type="ECO:0000313" key="2">
    <source>
        <dbReference type="Proteomes" id="UP000004367"/>
    </source>
</evidence>
<dbReference type="Gene3D" id="2.30.110.10">
    <property type="entry name" value="Electron Transport, Fmn-binding Protein, Chain A"/>
    <property type="match status" value="1"/>
</dbReference>
<evidence type="ECO:0000313" key="1">
    <source>
        <dbReference type="EMBL" id="GAB48500.1"/>
    </source>
</evidence>
<evidence type="ECO:0008006" key="3">
    <source>
        <dbReference type="Google" id="ProtNLM"/>
    </source>
</evidence>